<feature type="compositionally biased region" description="Polar residues" evidence="5">
    <location>
        <begin position="58"/>
        <end position="69"/>
    </location>
</feature>
<dbReference type="GO" id="GO:0034975">
    <property type="term" value="P:protein folding in endoplasmic reticulum"/>
    <property type="evidence" value="ECO:0007669"/>
    <property type="project" value="TreeGrafter"/>
</dbReference>
<dbReference type="InterPro" id="IPR012919">
    <property type="entry name" value="SUN_dom"/>
</dbReference>
<feature type="chain" id="PRO_5041712833" description="SUN domain-containing protein" evidence="6">
    <location>
        <begin position="25"/>
        <end position="1527"/>
    </location>
</feature>
<feature type="signal peptide" evidence="6">
    <location>
        <begin position="1"/>
        <end position="24"/>
    </location>
</feature>
<dbReference type="Proteomes" id="UP000050790">
    <property type="component" value="Unassembled WGS sequence"/>
</dbReference>
<keyword evidence="4" id="KW-0472">Membrane</keyword>
<name>A0AA84ZE66_9TREM</name>
<feature type="compositionally biased region" description="Basic and acidic residues" evidence="5">
    <location>
        <begin position="477"/>
        <end position="506"/>
    </location>
</feature>
<feature type="compositionally biased region" description="Basic residues" evidence="5">
    <location>
        <begin position="601"/>
        <end position="612"/>
    </location>
</feature>
<dbReference type="WBParaSite" id="SMRG1_23240.1">
    <property type="protein sequence ID" value="SMRG1_23240.1"/>
    <property type="gene ID" value="SMRG1_23240"/>
</dbReference>
<evidence type="ECO:0000313" key="8">
    <source>
        <dbReference type="Proteomes" id="UP000050790"/>
    </source>
</evidence>
<feature type="domain" description="SUN" evidence="7">
    <location>
        <begin position="271"/>
        <end position="444"/>
    </location>
</feature>
<keyword evidence="2" id="KW-0812">Transmembrane</keyword>
<feature type="compositionally biased region" description="Polar residues" evidence="5">
    <location>
        <begin position="507"/>
        <end position="516"/>
    </location>
</feature>
<feature type="region of interest" description="Disordered" evidence="5">
    <location>
        <begin position="1147"/>
        <end position="1216"/>
    </location>
</feature>
<dbReference type="GO" id="GO:0005737">
    <property type="term" value="C:cytoplasm"/>
    <property type="evidence" value="ECO:0007669"/>
    <property type="project" value="TreeGrafter"/>
</dbReference>
<proteinExistence type="predicted"/>
<dbReference type="PANTHER" id="PTHR12953:SF0">
    <property type="entry name" value="SUN DOMAIN-CONTAINING OSSIFICATION FACTOR"/>
    <property type="match status" value="1"/>
</dbReference>
<feature type="compositionally biased region" description="Polar residues" evidence="5">
    <location>
        <begin position="464"/>
        <end position="476"/>
    </location>
</feature>
<feature type="compositionally biased region" description="Low complexity" evidence="5">
    <location>
        <begin position="1016"/>
        <end position="1031"/>
    </location>
</feature>
<keyword evidence="6" id="KW-0732">Signal</keyword>
<feature type="compositionally biased region" description="Basic and acidic residues" evidence="5">
    <location>
        <begin position="70"/>
        <end position="83"/>
    </location>
</feature>
<feature type="region of interest" description="Disordered" evidence="5">
    <location>
        <begin position="463"/>
        <end position="518"/>
    </location>
</feature>
<feature type="region of interest" description="Disordered" evidence="5">
    <location>
        <begin position="48"/>
        <end position="116"/>
    </location>
</feature>
<dbReference type="GO" id="GO:0012505">
    <property type="term" value="C:endomembrane system"/>
    <property type="evidence" value="ECO:0007669"/>
    <property type="project" value="UniProtKB-SubCell"/>
</dbReference>
<organism evidence="8 9">
    <name type="scientific">Schistosoma margrebowiei</name>
    <dbReference type="NCBI Taxonomy" id="48269"/>
    <lineage>
        <taxon>Eukaryota</taxon>
        <taxon>Metazoa</taxon>
        <taxon>Spiralia</taxon>
        <taxon>Lophotrochozoa</taxon>
        <taxon>Platyhelminthes</taxon>
        <taxon>Trematoda</taxon>
        <taxon>Digenea</taxon>
        <taxon>Strigeidida</taxon>
        <taxon>Schistosomatoidea</taxon>
        <taxon>Schistosomatidae</taxon>
        <taxon>Schistosoma</taxon>
    </lineage>
</organism>
<feature type="region of interest" description="Disordered" evidence="5">
    <location>
        <begin position="1286"/>
        <end position="1325"/>
    </location>
</feature>
<feature type="compositionally biased region" description="Low complexity" evidence="5">
    <location>
        <begin position="575"/>
        <end position="589"/>
    </location>
</feature>
<evidence type="ECO:0000256" key="1">
    <source>
        <dbReference type="ARBA" id="ARBA00004308"/>
    </source>
</evidence>
<feature type="region of interest" description="Disordered" evidence="5">
    <location>
        <begin position="574"/>
        <end position="622"/>
    </location>
</feature>
<evidence type="ECO:0000256" key="5">
    <source>
        <dbReference type="SAM" id="MobiDB-lite"/>
    </source>
</evidence>
<sequence length="1527" mass="171948">MGFTSFSFFLLIYSQCLVVKLSEGDVSELNNVEEFVGDQSKYHDINDNVNLGDKDAQSVRNPETHSTSIDQEKNVVLRRKASESLDSSENQESPGAGQTSSESIIPPGTNQESAGLDHKDVQESILEELPSLDSVAAEGINTHEIPTFNEFHAMVSERSQSRKGQDCDVVGNVGVTDSDYDVNIKQKIKASQIPQGSEKILQTHSDVNPSVKSAKNQIVQDVSEKSVFTDDSSFSDNIQKDSVSEQHQSLQVNSVVTSNSETNSKPSPHVTSQPVITATTTTTAATTITNNDAVHTPNKIDLTLRRNVASVACGAKMLGFSKAIKNPEAVLNENNDEYMNVPCSEEKWLILEVCQPVHLRTIELANFELFSSRLKSFRVYANDRYPAKSWELIGTFTARDVKGIQSFSVYSGKMIKYVKFELTEHYGSEHYCPLTMIRIFGLGSDDLDDDDDVDDVDVRLMNVPESTSNHDPTITLTKDKNQHLENQENDIITKDSNAKNEPKDDQTSLNTSSSNDGMYDTIEIMEDNNHHMVNVSTYDPELKPTNLDLTSEYYPNNRIDDHDHEHVVTKLSNIDSTNSDSSVYSSTVSHTDDTTSSDHHKLLRDRSKKHSGRATTEKNIENHNDNYKNKFCGKIDPIKVFHKPFCPAGSILYRSINHINDHSITTTCHTSNVANSDSPTPHESDFYPTINIRAKTSATMKLSSPIVKIKQNNKSLQNMSTINLTSQLHNKLFNQALNQMNFFTRLTNAIKRTVFGIFLQFFPSAQDTTNLILHDIIPTLENFHTINYLFNPIGFSNPLCKDSMMYLTMNQIEGLWSLRKCLILLDLQYTSINSHSFTSLNLINPMKIKECSYAINQLNLTFITNSHYLQFEQSYSQWSLYELDKSIGHLFSAYYIMQHNKTLIQSSSLLSASPSYCIECKSFTNLSLYDIDCCCELFNWNWKKLNIFLWNNTIDNYKCFRLPSFLLSTKYSELSTSSFKSPVIPDLIDSTDNNINEKMFIENYSHSADMIIQSRNSKSSNSLKSSSSTSIKSHKINRPHSHNEGLVVPAALGGSHRSTAYMRLNNRVRIIERNVSVSMRYLEELSQSYRRQMERLARSFNLTYAWLKVTAHSAEERDRQQQHRISQLELQLNDLTARIKSRLLNSLPASSSSGQPDLTLTSSPLSSTTPSSSSSSESVVTTPANTGGTVSSSSTPKSSNLVTSLTSPPPLPDFESSLDWNPWLKSQHDDWYMMVDGDMVVGNNNEDVDDVEFESDDSYQTNDDVYLSRLDVTTATLSKNYKEKFKQTTTGTTNSKSHHINSDSGGSSDNNLLSPSSSSVTNNPNEYNAKSLFNSYLSRRDYKHQHYHMESSSSLFSEWKQFVLGLLWLQFSWPVWLYNFGVFIHNFCQMNTMILNGDGISSSVVKCDPQLKHFPSLLQLPTISSSSDNSQFNKDELKCGENDCPQSSICQLNGCLAQELNKSSNRSSPDHNSNNDDLEHHLCTSAHLVTNSNSSSTTVIKKISKSINNNHKRKHRRKREFDNNGFM</sequence>
<dbReference type="Pfam" id="PF07738">
    <property type="entry name" value="Sad1_UNC"/>
    <property type="match status" value="1"/>
</dbReference>
<feature type="compositionally biased region" description="Low complexity" evidence="5">
    <location>
        <begin position="1158"/>
        <end position="1206"/>
    </location>
</feature>
<feature type="compositionally biased region" description="Basic and acidic residues" evidence="5">
    <location>
        <begin position="590"/>
        <end position="600"/>
    </location>
</feature>
<keyword evidence="3" id="KW-1133">Transmembrane helix</keyword>
<feature type="compositionally biased region" description="Low complexity" evidence="5">
    <location>
        <begin position="1302"/>
        <end position="1325"/>
    </location>
</feature>
<dbReference type="InterPro" id="IPR045120">
    <property type="entry name" value="Suco/Slp1-like"/>
</dbReference>
<reference evidence="9" key="1">
    <citation type="submission" date="2023-11" db="UniProtKB">
        <authorList>
            <consortium name="WormBaseParasite"/>
        </authorList>
    </citation>
    <scope>IDENTIFICATION</scope>
</reference>
<feature type="compositionally biased region" description="Polar residues" evidence="5">
    <location>
        <begin position="1147"/>
        <end position="1156"/>
    </location>
</feature>
<feature type="compositionally biased region" description="Basic and acidic residues" evidence="5">
    <location>
        <begin position="48"/>
        <end position="57"/>
    </location>
</feature>
<evidence type="ECO:0000256" key="2">
    <source>
        <dbReference type="ARBA" id="ARBA00022692"/>
    </source>
</evidence>
<dbReference type="GO" id="GO:0016020">
    <property type="term" value="C:membrane"/>
    <property type="evidence" value="ECO:0007669"/>
    <property type="project" value="InterPro"/>
</dbReference>
<evidence type="ECO:0000256" key="3">
    <source>
        <dbReference type="ARBA" id="ARBA00022989"/>
    </source>
</evidence>
<feature type="region of interest" description="Disordered" evidence="5">
    <location>
        <begin position="1505"/>
        <end position="1527"/>
    </location>
</feature>
<dbReference type="PANTHER" id="PTHR12953">
    <property type="entry name" value="MEMBRANE PROTEIN CH1 RELATED"/>
    <property type="match status" value="1"/>
</dbReference>
<feature type="compositionally biased region" description="Polar residues" evidence="5">
    <location>
        <begin position="84"/>
        <end position="113"/>
    </location>
</feature>
<evidence type="ECO:0000256" key="6">
    <source>
        <dbReference type="SAM" id="SignalP"/>
    </source>
</evidence>
<feature type="region of interest" description="Disordered" evidence="5">
    <location>
        <begin position="1016"/>
        <end position="1043"/>
    </location>
</feature>
<comment type="subcellular location">
    <subcellularLocation>
        <location evidence="1">Endomembrane system</location>
    </subcellularLocation>
</comment>
<accession>A0AA84ZE66</accession>
<evidence type="ECO:0000256" key="4">
    <source>
        <dbReference type="ARBA" id="ARBA00023136"/>
    </source>
</evidence>
<evidence type="ECO:0000313" key="9">
    <source>
        <dbReference type="WBParaSite" id="SMRG1_23240.1"/>
    </source>
</evidence>
<dbReference type="PROSITE" id="PS51469">
    <property type="entry name" value="SUN"/>
    <property type="match status" value="1"/>
</dbReference>
<evidence type="ECO:0000259" key="7">
    <source>
        <dbReference type="PROSITE" id="PS51469"/>
    </source>
</evidence>
<protein>
    <recommendedName>
        <fullName evidence="7">SUN domain-containing protein</fullName>
    </recommendedName>
</protein>